<dbReference type="Gene3D" id="1.10.860.10">
    <property type="entry name" value="DNAb Helicase, Chain A"/>
    <property type="match status" value="1"/>
</dbReference>
<dbReference type="RefSeq" id="WP_329780105.1">
    <property type="nucleotide sequence ID" value="NZ_JAYJJU010000018.1"/>
</dbReference>
<reference evidence="2 3" key="1">
    <citation type="submission" date="2023-12" db="EMBL/GenBank/DDBJ databases">
        <title>Description of new species of Mycobacterium terrae complex isolated from sewage at the Sao Paulo Zoological Park Foundation in Brazil.</title>
        <authorList>
            <person name="Romagnoli C.L."/>
            <person name="Conceicao E.C."/>
            <person name="Machado E."/>
            <person name="Barreto L.B.P.F."/>
            <person name="Sharma A."/>
            <person name="Silva N.M."/>
            <person name="Marques L.E."/>
            <person name="Juliana M.A."/>
            <person name="Lourenco M.C.S."/>
            <person name="Digiampietri L.A."/>
            <person name="Suffys P.N."/>
            <person name="Viana-Niero C."/>
        </authorList>
    </citation>
    <scope>NUCLEOTIDE SEQUENCE [LARGE SCALE GENOMIC DNA]</scope>
    <source>
        <strain evidence="2 3">MYC340</strain>
    </source>
</reference>
<comment type="caution">
    <text evidence="2">The sequence shown here is derived from an EMBL/GenBank/DDBJ whole genome shotgun (WGS) entry which is preliminary data.</text>
</comment>
<sequence length="209" mass="23234">MTAAHQRPALELVPDPDLTTGTADDHAITGDDWRTTTAIDQYSPEHQLIGSLMWLPADAARPLLDLVPDTAIWRPQTRWALELIRRVVEEGKTPTPPTVLAAGTRHAANDALTPDQPPTAEQHRRLALYLFDAYSQAIAPEAAITSYARDVLEEAYRRAFDTCGIQMQQLASSGADREDLTTRFAAIRDELADLWRRTEAVTKIEVLQP</sequence>
<name>A0ABU5XZE7_9MYCO</name>
<evidence type="ECO:0000313" key="3">
    <source>
        <dbReference type="Proteomes" id="UP001298593"/>
    </source>
</evidence>
<evidence type="ECO:0000313" key="2">
    <source>
        <dbReference type="EMBL" id="MEB3033303.1"/>
    </source>
</evidence>
<protein>
    <submittedName>
        <fullName evidence="2">Uncharacterized protein</fullName>
    </submittedName>
</protein>
<dbReference type="Proteomes" id="UP001298593">
    <property type="component" value="Unassembled WGS sequence"/>
</dbReference>
<proteinExistence type="predicted"/>
<dbReference type="EMBL" id="JAYJJU010000018">
    <property type="protein sequence ID" value="MEB3033303.1"/>
    <property type="molecule type" value="Genomic_DNA"/>
</dbReference>
<keyword evidence="3" id="KW-1185">Reference proteome</keyword>
<evidence type="ECO:0000256" key="1">
    <source>
        <dbReference type="SAM" id="MobiDB-lite"/>
    </source>
</evidence>
<accession>A0ABU5XZE7</accession>
<feature type="region of interest" description="Disordered" evidence="1">
    <location>
        <begin position="1"/>
        <end position="29"/>
    </location>
</feature>
<organism evidence="2 3">
    <name type="scientific">[Mycobacterium] nativiensis</name>
    <dbReference type="NCBI Taxonomy" id="2855503"/>
    <lineage>
        <taxon>Bacteria</taxon>
        <taxon>Bacillati</taxon>
        <taxon>Actinomycetota</taxon>
        <taxon>Actinomycetes</taxon>
        <taxon>Mycobacteriales</taxon>
        <taxon>Mycobacteriaceae</taxon>
        <taxon>Mycolicibacter</taxon>
    </lineage>
</organism>
<dbReference type="InterPro" id="IPR016136">
    <property type="entry name" value="DNA_helicase_N/primase_C"/>
</dbReference>
<gene>
    <name evidence="2" type="ORF">KV113_17265</name>
</gene>